<dbReference type="RefSeq" id="WP_115001614.1">
    <property type="nucleotide sequence ID" value="NZ_UFXS01000001.1"/>
</dbReference>
<organism evidence="2 3">
    <name type="scientific">Empedobacter falsenii</name>
    <dbReference type="NCBI Taxonomy" id="343874"/>
    <lineage>
        <taxon>Bacteria</taxon>
        <taxon>Pseudomonadati</taxon>
        <taxon>Bacteroidota</taxon>
        <taxon>Flavobacteriia</taxon>
        <taxon>Flavobacteriales</taxon>
        <taxon>Weeksellaceae</taxon>
        <taxon>Empedobacter</taxon>
    </lineage>
</organism>
<accession>A0A376GGM6</accession>
<dbReference type="STRING" id="343874.GCA_000805695_03234"/>
<name>A0A376GGM6_9FLAO</name>
<evidence type="ECO:0000313" key="2">
    <source>
        <dbReference type="EMBL" id="STD59534.1"/>
    </source>
</evidence>
<evidence type="ECO:0008006" key="4">
    <source>
        <dbReference type="Google" id="ProtNLM"/>
    </source>
</evidence>
<feature type="signal peptide" evidence="1">
    <location>
        <begin position="1"/>
        <end position="18"/>
    </location>
</feature>
<keyword evidence="1" id="KW-0732">Signal</keyword>
<sequence length="234" mass="27175">MKKPISLILTLFTSLTFAQMQSYKFENVIQYRIKSDFYSDFLDILSTKDYKAHLMITRTPMGNFASLKINDNMYSVYSEEENPKVFKIDFEGTKDLLGTSFLATDNPSLTNSAIGNSYVANRTGQKETILNKQCEVYNIFRKDNDNDNGTEICIDTNSNINTVPFINSELNLKGLIYRVGQNIVLENVETLEKWIKKSTEEEEEINVSPNDFIYQFDEKTEVEKYKNEYKKQKQ</sequence>
<dbReference type="Proteomes" id="UP000254737">
    <property type="component" value="Unassembled WGS sequence"/>
</dbReference>
<reference evidence="2 3" key="1">
    <citation type="submission" date="2018-06" db="EMBL/GenBank/DDBJ databases">
        <authorList>
            <consortium name="Pathogen Informatics"/>
            <person name="Doyle S."/>
        </authorList>
    </citation>
    <scope>NUCLEOTIDE SEQUENCE [LARGE SCALE GENOMIC DNA]</scope>
    <source>
        <strain evidence="2 3">NCTC13456</strain>
    </source>
</reference>
<evidence type="ECO:0000256" key="1">
    <source>
        <dbReference type="SAM" id="SignalP"/>
    </source>
</evidence>
<dbReference type="EMBL" id="UFXS01000001">
    <property type="protein sequence ID" value="STD59534.1"/>
    <property type="molecule type" value="Genomic_DNA"/>
</dbReference>
<protein>
    <recommendedName>
        <fullName evidence="4">GLPGLI family protein</fullName>
    </recommendedName>
</protein>
<evidence type="ECO:0000313" key="3">
    <source>
        <dbReference type="Proteomes" id="UP000254737"/>
    </source>
</evidence>
<feature type="chain" id="PRO_5016895375" description="GLPGLI family protein" evidence="1">
    <location>
        <begin position="19"/>
        <end position="234"/>
    </location>
</feature>
<gene>
    <name evidence="2" type="ORF">NCTC13456_03190</name>
</gene>
<proteinExistence type="predicted"/>
<dbReference type="AlphaFoldDB" id="A0A376GGM6"/>